<dbReference type="Pfam" id="PF13954">
    <property type="entry name" value="PapC_N"/>
    <property type="match status" value="1"/>
</dbReference>
<dbReference type="Gene3D" id="2.60.40.2610">
    <property type="entry name" value="Outer membrane usher protein FimD, plug domain"/>
    <property type="match status" value="1"/>
</dbReference>
<sequence>MRIIAHSTIKLNNISRLIRRCFYGSLISFSLVAPLYAIEFNTDMIDAEDKSNINLSQFEKKGYIPAGHYLVSIQINKNKLPQIYDMEWISADTESGTLLCLTRENLTQFGFANNFIDSLQPITPQHCLNINTKPELQVKLNKGDMTLSLTVPQAWMKYHAKNWTPPEFWDDGIAGMILDYNVYASQYTPDEGNKTQSVSTYGTLGFNFGAWRLRSDYQYDQSFESGHSTSKNQSLAQTYLFRPLPSLASKFMLGQYDLSSDLFDSFHFSGMSLESDEQMMPPDLRGYAPQISGIAQTNAKVTVSQNGRTLYQTTVPPGPFTISDLVNTLQGQLDVTIEEEDGRKSTFQVGSASIPFLTRKGQIRYKVSTGKPTSISHNDINNPLFWTGEASWGWLNNVSLYGGAILTEDDYQAFTSGLGFNMDYLGSLSVDITRAEANLRNDLQNKQRGYSYRLNYAKRFEETGSQITFAGYRFSDEEFVSMSEYLSSREGDDTTANEKESYVISLNQYIAPLEMNSYLSITRDTYWNSDKNTNYSLSVSKNFSLGNFKNLSASLALSRVNWGDSEENQYYLSFSLPLDMSRNIMYSMQRSGDDGTSHTATYYDASDRNNTWNMSVSANKDEIRHNEPSLRANYQHYSPYGRLSINGSFQPDYYRSINAGWNGSFTATRYGAAIHDYSPGNTARMMVNAEGISGVEVNSNRTVTNMFGIAVVPSLSNYTTATIAVNSNHLPDGVDVNNSIARATLTEGAIGYMGLDATKGYQIVGVIRLEDGYYPPLGVSVNEKEGGREVGLVADDGYVYLSGIQENSILTIKWNEKTCEITPPNQSNTDGNVVILPCKIVH</sequence>
<dbReference type="PANTHER" id="PTHR30451:SF4">
    <property type="entry name" value="OUTER MEMBRANE USHER PROTEIN YQIG-RELATED"/>
    <property type="match status" value="1"/>
</dbReference>
<keyword evidence="5 9" id="KW-0812">Transmembrane</keyword>
<dbReference type="Gene3D" id="2.60.40.3110">
    <property type="match status" value="1"/>
</dbReference>
<evidence type="ECO:0000256" key="1">
    <source>
        <dbReference type="ARBA" id="ARBA00004571"/>
    </source>
</evidence>
<keyword evidence="9" id="KW-1029">Fimbrium biogenesis</keyword>
<dbReference type="Gene3D" id="3.10.20.410">
    <property type="match status" value="1"/>
</dbReference>
<evidence type="ECO:0000256" key="5">
    <source>
        <dbReference type="ARBA" id="ARBA00022692"/>
    </source>
</evidence>
<dbReference type="InterPro" id="IPR000015">
    <property type="entry name" value="Fimb_usher"/>
</dbReference>
<gene>
    <name evidence="13" type="ORF">BVJ40_03570</name>
</gene>
<keyword evidence="7 9" id="KW-0472">Membrane</keyword>
<evidence type="ECO:0000256" key="4">
    <source>
        <dbReference type="ARBA" id="ARBA00022452"/>
    </source>
</evidence>
<organism evidence="13">
    <name type="scientific">Salmonella enterica</name>
    <name type="common">Salmonella choleraesuis</name>
    <dbReference type="NCBI Taxonomy" id="28901"/>
    <lineage>
        <taxon>Bacteria</taxon>
        <taxon>Pseudomonadati</taxon>
        <taxon>Pseudomonadota</taxon>
        <taxon>Gammaproteobacteria</taxon>
        <taxon>Enterobacterales</taxon>
        <taxon>Enterobacteriaceae</taxon>
        <taxon>Salmonella</taxon>
    </lineage>
</organism>
<evidence type="ECO:0000256" key="6">
    <source>
        <dbReference type="ARBA" id="ARBA00022729"/>
    </source>
</evidence>
<dbReference type="Pfam" id="PF00577">
    <property type="entry name" value="Usher"/>
    <property type="match status" value="1"/>
</dbReference>
<dbReference type="InterPro" id="IPR042186">
    <property type="entry name" value="FimD_plug_dom"/>
</dbReference>
<dbReference type="PROSITE" id="PS01151">
    <property type="entry name" value="FIMBRIAL_USHER"/>
    <property type="match status" value="1"/>
</dbReference>
<dbReference type="GO" id="GO:0015473">
    <property type="term" value="F:fimbrial usher porin activity"/>
    <property type="evidence" value="ECO:0007669"/>
    <property type="project" value="InterPro"/>
</dbReference>
<evidence type="ECO:0000256" key="2">
    <source>
        <dbReference type="ARBA" id="ARBA00008064"/>
    </source>
</evidence>
<dbReference type="GO" id="GO:0009297">
    <property type="term" value="P:pilus assembly"/>
    <property type="evidence" value="ECO:0007669"/>
    <property type="project" value="InterPro"/>
</dbReference>
<feature type="domain" description="PapC N-terminal" evidence="12">
    <location>
        <begin position="39"/>
        <end position="183"/>
    </location>
</feature>
<keyword evidence="3 9" id="KW-0813">Transport</keyword>
<accession>A0A5U7LM99</accession>
<evidence type="ECO:0000256" key="8">
    <source>
        <dbReference type="ARBA" id="ARBA00023237"/>
    </source>
</evidence>
<feature type="transmembrane region" description="Helical" evidence="10">
    <location>
        <begin position="21"/>
        <end position="38"/>
    </location>
</feature>
<keyword evidence="8 9" id="KW-0998">Cell outer membrane</keyword>
<evidence type="ECO:0000256" key="10">
    <source>
        <dbReference type="SAM" id="Phobius"/>
    </source>
</evidence>
<feature type="domain" description="PapC-like C-terminal" evidence="11">
    <location>
        <begin position="767"/>
        <end position="821"/>
    </location>
</feature>
<reference evidence="13" key="1">
    <citation type="submission" date="2018-07" db="EMBL/GenBank/DDBJ databases">
        <authorList>
            <consortium name="PulseNet: The National Subtyping Network for Foodborne Disease Surveillance"/>
            <person name="Tarr C.L."/>
            <person name="Trees E."/>
            <person name="Katz L.S."/>
            <person name="Carleton-Romer H.A."/>
            <person name="Stroika S."/>
            <person name="Kucerova Z."/>
            <person name="Roache K.F."/>
            <person name="Sabol A.L."/>
            <person name="Besser J."/>
            <person name="Gerner-Smidt P."/>
        </authorList>
    </citation>
    <scope>NUCLEOTIDE SEQUENCE</scope>
    <source>
        <strain evidence="13">PNUSAS006765</strain>
    </source>
</reference>
<keyword evidence="4" id="KW-1134">Transmembrane beta strand</keyword>
<dbReference type="Gene3D" id="2.60.40.2070">
    <property type="match status" value="1"/>
</dbReference>
<evidence type="ECO:0000256" key="7">
    <source>
        <dbReference type="ARBA" id="ARBA00023136"/>
    </source>
</evidence>
<dbReference type="SUPFAM" id="SSF141729">
    <property type="entry name" value="FimD N-terminal domain-like"/>
    <property type="match status" value="1"/>
</dbReference>
<proteinExistence type="inferred from homology"/>
<dbReference type="InterPro" id="IPR043142">
    <property type="entry name" value="PapC-like_C_sf"/>
</dbReference>
<dbReference type="Pfam" id="PF13953">
    <property type="entry name" value="PapC_C"/>
    <property type="match status" value="1"/>
</dbReference>
<comment type="subcellular location">
    <subcellularLocation>
        <location evidence="1 9">Cell outer membrane</location>
        <topology evidence="1 9">Multi-pass membrane protein</topology>
    </subcellularLocation>
</comment>
<dbReference type="EMBL" id="AAGSEK010000004">
    <property type="protein sequence ID" value="EBR4140442.1"/>
    <property type="molecule type" value="Genomic_DNA"/>
</dbReference>
<protein>
    <submittedName>
        <fullName evidence="13">Fimbrial biogenesis outer membrane usher protein</fullName>
    </submittedName>
</protein>
<dbReference type="InterPro" id="IPR025885">
    <property type="entry name" value="PapC_N"/>
</dbReference>
<dbReference type="InterPro" id="IPR018030">
    <property type="entry name" value="Fimbrial_membr_usher_CS"/>
</dbReference>
<comment type="similarity">
    <text evidence="2 9">Belongs to the fimbrial export usher family.</text>
</comment>
<dbReference type="PANTHER" id="PTHR30451">
    <property type="entry name" value="OUTER MEMBRANE USHER PROTEIN"/>
    <property type="match status" value="1"/>
</dbReference>
<dbReference type="GO" id="GO:0009279">
    <property type="term" value="C:cell outer membrane"/>
    <property type="evidence" value="ECO:0007669"/>
    <property type="project" value="UniProtKB-SubCell"/>
</dbReference>
<comment type="caution">
    <text evidence="13">The sequence shown here is derived from an EMBL/GenBank/DDBJ whole genome shotgun (WGS) entry which is preliminary data.</text>
</comment>
<evidence type="ECO:0000313" key="13">
    <source>
        <dbReference type="EMBL" id="EBR4140442.1"/>
    </source>
</evidence>
<name>A0A5U7LM99_SALER</name>
<dbReference type="AlphaFoldDB" id="A0A5U7LM99"/>
<keyword evidence="6" id="KW-0732">Signal</keyword>
<evidence type="ECO:0000256" key="9">
    <source>
        <dbReference type="RuleBase" id="RU003884"/>
    </source>
</evidence>
<evidence type="ECO:0000256" key="3">
    <source>
        <dbReference type="ARBA" id="ARBA00022448"/>
    </source>
</evidence>
<dbReference type="InterPro" id="IPR025949">
    <property type="entry name" value="PapC-like_C"/>
</dbReference>
<dbReference type="FunFam" id="2.60.40.3110:FF:000001">
    <property type="entry name" value="Putative fimbrial outer membrane usher"/>
    <property type="match status" value="1"/>
</dbReference>
<dbReference type="InterPro" id="IPR037224">
    <property type="entry name" value="PapC_N_sf"/>
</dbReference>
<evidence type="ECO:0000259" key="12">
    <source>
        <dbReference type="Pfam" id="PF13954"/>
    </source>
</evidence>
<evidence type="ECO:0000259" key="11">
    <source>
        <dbReference type="Pfam" id="PF13953"/>
    </source>
</evidence>
<keyword evidence="10" id="KW-1133">Transmembrane helix</keyword>